<dbReference type="Pfam" id="PF03938">
    <property type="entry name" value="OmpH"/>
    <property type="match status" value="1"/>
</dbReference>
<dbReference type="GO" id="GO:0005829">
    <property type="term" value="C:cytosol"/>
    <property type="evidence" value="ECO:0007669"/>
    <property type="project" value="TreeGrafter"/>
</dbReference>
<dbReference type="PANTHER" id="PTHR35089">
    <property type="entry name" value="CHAPERONE PROTEIN SKP"/>
    <property type="match status" value="1"/>
</dbReference>
<dbReference type="SUPFAM" id="SSF111384">
    <property type="entry name" value="OmpH-like"/>
    <property type="match status" value="1"/>
</dbReference>
<feature type="region of interest" description="Disordered" evidence="3">
    <location>
        <begin position="74"/>
        <end position="93"/>
    </location>
</feature>
<dbReference type="InterPro" id="IPR005632">
    <property type="entry name" value="Chaperone_Skp"/>
</dbReference>
<gene>
    <name evidence="5" type="ORF">GCM10011416_04370</name>
</gene>
<evidence type="ECO:0000313" key="6">
    <source>
        <dbReference type="Proteomes" id="UP000633278"/>
    </source>
</evidence>
<dbReference type="AlphaFoldDB" id="A0A917HVG8"/>
<evidence type="ECO:0000256" key="3">
    <source>
        <dbReference type="SAM" id="MobiDB-lite"/>
    </source>
</evidence>
<dbReference type="EMBL" id="BMJW01000001">
    <property type="protein sequence ID" value="GGG90971.1"/>
    <property type="molecule type" value="Genomic_DNA"/>
</dbReference>
<dbReference type="RefSeq" id="WP_188597631.1">
    <property type="nucleotide sequence ID" value="NZ_BMJW01000001.1"/>
</dbReference>
<dbReference type="Proteomes" id="UP000633278">
    <property type="component" value="Unassembled WGS sequence"/>
</dbReference>
<dbReference type="Gene3D" id="3.30.910.20">
    <property type="entry name" value="Skp domain"/>
    <property type="match status" value="1"/>
</dbReference>
<proteinExistence type="inferred from homology"/>
<organism evidence="5 6">
    <name type="scientific">Polaribacter pacificus</name>
    <dbReference type="NCBI Taxonomy" id="1775173"/>
    <lineage>
        <taxon>Bacteria</taxon>
        <taxon>Pseudomonadati</taxon>
        <taxon>Bacteroidota</taxon>
        <taxon>Flavobacteriia</taxon>
        <taxon>Flavobacteriales</taxon>
        <taxon>Flavobacteriaceae</taxon>
    </lineage>
</organism>
<comment type="similarity">
    <text evidence="1">Belongs to the Skp family.</text>
</comment>
<keyword evidence="2 4" id="KW-0732">Signal</keyword>
<evidence type="ECO:0000256" key="4">
    <source>
        <dbReference type="SAM" id="SignalP"/>
    </source>
</evidence>
<keyword evidence="6" id="KW-1185">Reference proteome</keyword>
<evidence type="ECO:0008006" key="7">
    <source>
        <dbReference type="Google" id="ProtNLM"/>
    </source>
</evidence>
<comment type="caution">
    <text evidence="5">The sequence shown here is derived from an EMBL/GenBank/DDBJ whole genome shotgun (WGS) entry which is preliminary data.</text>
</comment>
<reference evidence="5" key="1">
    <citation type="journal article" date="2014" name="Int. J. Syst. Evol. Microbiol.">
        <title>Complete genome sequence of Corynebacterium casei LMG S-19264T (=DSM 44701T), isolated from a smear-ripened cheese.</title>
        <authorList>
            <consortium name="US DOE Joint Genome Institute (JGI-PGF)"/>
            <person name="Walter F."/>
            <person name="Albersmeier A."/>
            <person name="Kalinowski J."/>
            <person name="Ruckert C."/>
        </authorList>
    </citation>
    <scope>NUCLEOTIDE SEQUENCE</scope>
    <source>
        <strain evidence="5">CGMCC 1.15763</strain>
    </source>
</reference>
<dbReference type="GO" id="GO:0050821">
    <property type="term" value="P:protein stabilization"/>
    <property type="evidence" value="ECO:0007669"/>
    <property type="project" value="TreeGrafter"/>
</dbReference>
<evidence type="ECO:0000313" key="5">
    <source>
        <dbReference type="EMBL" id="GGG90971.1"/>
    </source>
</evidence>
<evidence type="ECO:0000256" key="2">
    <source>
        <dbReference type="ARBA" id="ARBA00022729"/>
    </source>
</evidence>
<dbReference type="PANTHER" id="PTHR35089:SF1">
    <property type="entry name" value="CHAPERONE PROTEIN SKP"/>
    <property type="match status" value="1"/>
</dbReference>
<dbReference type="GO" id="GO:0051082">
    <property type="term" value="F:unfolded protein binding"/>
    <property type="evidence" value="ECO:0007669"/>
    <property type="project" value="InterPro"/>
</dbReference>
<dbReference type="SMART" id="SM00935">
    <property type="entry name" value="OmpH"/>
    <property type="match status" value="1"/>
</dbReference>
<feature type="chain" id="PRO_5038009515" description="Periplasmic chaperone for outer membrane proteins Skp" evidence="4">
    <location>
        <begin position="24"/>
        <end position="169"/>
    </location>
</feature>
<reference evidence="5" key="2">
    <citation type="submission" date="2020-09" db="EMBL/GenBank/DDBJ databases">
        <authorList>
            <person name="Sun Q."/>
            <person name="Zhou Y."/>
        </authorList>
    </citation>
    <scope>NUCLEOTIDE SEQUENCE</scope>
    <source>
        <strain evidence="5">CGMCC 1.15763</strain>
    </source>
</reference>
<name>A0A917HVG8_9FLAO</name>
<protein>
    <recommendedName>
        <fullName evidence="7">Periplasmic chaperone for outer membrane proteins Skp</fullName>
    </recommendedName>
</protein>
<accession>A0A917HVG8</accession>
<dbReference type="InterPro" id="IPR024930">
    <property type="entry name" value="Skp_dom_sf"/>
</dbReference>
<evidence type="ECO:0000256" key="1">
    <source>
        <dbReference type="ARBA" id="ARBA00009091"/>
    </source>
</evidence>
<feature type="signal peptide" evidence="4">
    <location>
        <begin position="1"/>
        <end position="23"/>
    </location>
</feature>
<sequence>MKNFKTLLLIAVLTLGMGGVANAQKIGHIDTDKLIQSMPATKAMEAELQKTQKTYKDEIEALGKKYEAKLQKYGSEEKSQTAQTNEQRKAEVQQDALRIQQAEQFANQEMQKKYAELMNPILEKAQKAIKDVAAEKGLTYVFNSSPGKGLLVFDKGIDIYDAVKAKLGF</sequence>